<dbReference type="CDD" id="cd03510">
    <property type="entry name" value="Rhizobitoxine-FADS-like"/>
    <property type="match status" value="1"/>
</dbReference>
<dbReference type="KEGG" id="bgo:BM43_5695"/>
<dbReference type="EMBL" id="JPGG01000016">
    <property type="protein sequence ID" value="KGC13274.1"/>
    <property type="molecule type" value="Genomic_DNA"/>
</dbReference>
<protein>
    <submittedName>
        <fullName evidence="3">Fatty acid desaturase family protein</fullName>
    </submittedName>
</protein>
<evidence type="ECO:0000313" key="4">
    <source>
        <dbReference type="Proteomes" id="UP000029590"/>
    </source>
</evidence>
<evidence type="ECO:0000256" key="1">
    <source>
        <dbReference type="SAM" id="Phobius"/>
    </source>
</evidence>
<dbReference type="GO" id="GO:0008610">
    <property type="term" value="P:lipid biosynthetic process"/>
    <property type="evidence" value="ECO:0007669"/>
    <property type="project" value="UniProtKB-ARBA"/>
</dbReference>
<evidence type="ECO:0000259" key="2">
    <source>
        <dbReference type="Pfam" id="PF00487"/>
    </source>
</evidence>
<keyword evidence="1" id="KW-0812">Transmembrane</keyword>
<reference evidence="3 4" key="1">
    <citation type="submission" date="2014-04" db="EMBL/GenBank/DDBJ databases">
        <authorList>
            <person name="Bishop-Lilly K.A."/>
            <person name="Broomall S.M."/>
            <person name="Chain P.S."/>
            <person name="Chertkov O."/>
            <person name="Coyne S.R."/>
            <person name="Daligault H.E."/>
            <person name="Davenport K.W."/>
            <person name="Erkkila T."/>
            <person name="Frey K.G."/>
            <person name="Gibbons H.S."/>
            <person name="Gu W."/>
            <person name="Jaissle J."/>
            <person name="Johnson S.L."/>
            <person name="Koroleva G.I."/>
            <person name="Ladner J.T."/>
            <person name="Lo C.-C."/>
            <person name="Minogue T.D."/>
            <person name="Munk C."/>
            <person name="Palacios G.F."/>
            <person name="Redden C.L."/>
            <person name="Rosenzweig C.N."/>
            <person name="Scholz M.B."/>
            <person name="Teshima H."/>
            <person name="Xu Y."/>
        </authorList>
    </citation>
    <scope>NUCLEOTIDE SEQUENCE [LARGE SCALE GENOMIC DNA]</scope>
    <source>
        <strain evidence="4">gladioli</strain>
    </source>
</reference>
<evidence type="ECO:0000313" key="3">
    <source>
        <dbReference type="EMBL" id="KGC13274.1"/>
    </source>
</evidence>
<comment type="caution">
    <text evidence="3">The sequence shown here is derived from an EMBL/GenBank/DDBJ whole genome shotgun (WGS) entry which is preliminary data.</text>
</comment>
<dbReference type="InterPro" id="IPR012171">
    <property type="entry name" value="Fatty_acid_desaturase"/>
</dbReference>
<feature type="transmembrane region" description="Helical" evidence="1">
    <location>
        <begin position="217"/>
        <end position="242"/>
    </location>
</feature>
<dbReference type="Proteomes" id="UP000029590">
    <property type="component" value="Unassembled WGS sequence"/>
</dbReference>
<dbReference type="Pfam" id="PF00487">
    <property type="entry name" value="FA_desaturase"/>
    <property type="match status" value="1"/>
</dbReference>
<dbReference type="GO" id="GO:0016020">
    <property type="term" value="C:membrane"/>
    <property type="evidence" value="ECO:0007669"/>
    <property type="project" value="TreeGrafter"/>
</dbReference>
<dbReference type="GO" id="GO:0016717">
    <property type="term" value="F:oxidoreductase activity, acting on paired donors, with oxidation of a pair of donors resulting in the reduction of molecular oxygen to two molecules of water"/>
    <property type="evidence" value="ECO:0007669"/>
    <property type="project" value="TreeGrafter"/>
</dbReference>
<dbReference type="PANTHER" id="PTHR19353:SF19">
    <property type="entry name" value="DELTA(5) FATTY ACID DESATURASE C-RELATED"/>
    <property type="match status" value="1"/>
</dbReference>
<proteinExistence type="predicted"/>
<feature type="transmembrane region" description="Helical" evidence="1">
    <location>
        <begin position="40"/>
        <end position="58"/>
    </location>
</feature>
<accession>A0AAW3EXG0</accession>
<name>A0AAW3EXG0_BURGA</name>
<dbReference type="AlphaFoldDB" id="A0AAW3EXG0"/>
<dbReference type="InterPro" id="IPR005804">
    <property type="entry name" value="FA_desaturase_dom"/>
</dbReference>
<dbReference type="PANTHER" id="PTHR19353">
    <property type="entry name" value="FATTY ACID DESATURASE 2"/>
    <property type="match status" value="1"/>
</dbReference>
<gene>
    <name evidence="3" type="ORF">DM48_2070</name>
</gene>
<organism evidence="3 4">
    <name type="scientific">Burkholderia gladioli</name>
    <name type="common">Pseudomonas marginata</name>
    <name type="synonym">Phytomonas marginata</name>
    <dbReference type="NCBI Taxonomy" id="28095"/>
    <lineage>
        <taxon>Bacteria</taxon>
        <taxon>Pseudomonadati</taxon>
        <taxon>Pseudomonadota</taxon>
        <taxon>Betaproteobacteria</taxon>
        <taxon>Burkholderiales</taxon>
        <taxon>Burkholderiaceae</taxon>
        <taxon>Burkholderia</taxon>
    </lineage>
</organism>
<sequence length="343" mass="39192">MSVEAPTQTTINYRKRYADEARRLSQVSAAASAWVIARQWLVIAAAFALPIVVVHALSGQLGLWHALRTLPAWAVALVLLSLALSFFVLACKQHALGIVMHDATHFRLFGNRRVNELASNWLCAFPNGMVTSSYRRGHLPHHLFTNKPNDPYWVRLTVDRNYVFPMPRGAFYRILLGDLFGLHLRAWWPIIRYWTGWAFVFDNREKLLTQSERVQFIAFWLLAAGAVAASGLWGYFLLLWMLPMFTLALALTRIRIVAEHPLDQHETELLRTRHVDGTWLERFALSPLNINYHVAHHLFPSVPLYNLPKMHAILLADPAFRDEAELWPTYLGPRDGAVGSQLT</sequence>
<feature type="transmembrane region" description="Helical" evidence="1">
    <location>
        <begin position="70"/>
        <end position="91"/>
    </location>
</feature>
<keyword evidence="1" id="KW-1133">Transmembrane helix</keyword>
<feature type="domain" description="Fatty acid desaturase" evidence="2">
    <location>
        <begin position="81"/>
        <end position="318"/>
    </location>
</feature>
<keyword evidence="1" id="KW-0472">Membrane</keyword>